<protein>
    <submittedName>
        <fullName evidence="1">Uncharacterized protein</fullName>
    </submittedName>
</protein>
<proteinExistence type="predicted"/>
<name>A0A6N2N961_SALVM</name>
<evidence type="ECO:0000313" key="1">
    <source>
        <dbReference type="EMBL" id="VFU62556.1"/>
    </source>
</evidence>
<gene>
    <name evidence="1" type="ORF">SVIM_LOCUS473290</name>
</gene>
<organism evidence="1">
    <name type="scientific">Salix viminalis</name>
    <name type="common">Common osier</name>
    <name type="synonym">Basket willow</name>
    <dbReference type="NCBI Taxonomy" id="40686"/>
    <lineage>
        <taxon>Eukaryota</taxon>
        <taxon>Viridiplantae</taxon>
        <taxon>Streptophyta</taxon>
        <taxon>Embryophyta</taxon>
        <taxon>Tracheophyta</taxon>
        <taxon>Spermatophyta</taxon>
        <taxon>Magnoliopsida</taxon>
        <taxon>eudicotyledons</taxon>
        <taxon>Gunneridae</taxon>
        <taxon>Pentapetalae</taxon>
        <taxon>rosids</taxon>
        <taxon>fabids</taxon>
        <taxon>Malpighiales</taxon>
        <taxon>Salicaceae</taxon>
        <taxon>Saliceae</taxon>
        <taxon>Salix</taxon>
    </lineage>
</organism>
<reference evidence="1" key="1">
    <citation type="submission" date="2019-03" db="EMBL/GenBank/DDBJ databases">
        <authorList>
            <person name="Mank J."/>
            <person name="Almeida P."/>
        </authorList>
    </citation>
    <scope>NUCLEOTIDE SEQUENCE</scope>
    <source>
        <strain evidence="1">78183</strain>
    </source>
</reference>
<accession>A0A6N2N961</accession>
<dbReference type="EMBL" id="CAADRP010002152">
    <property type="protein sequence ID" value="VFU62556.1"/>
    <property type="molecule type" value="Genomic_DNA"/>
</dbReference>
<sequence>MFEAYLNLNFISNVRYLLKRQRRDDVVRLTLSFSFRTKPKNPFITWKTAALFIVLKSGSPRQKKAPLKDPPWLQSPGG</sequence>
<dbReference type="AlphaFoldDB" id="A0A6N2N961"/>